<reference evidence="1 2" key="1">
    <citation type="journal article" date="2008" name="Nature">
        <title>The genome of Laccaria bicolor provides insights into mycorrhizal symbiosis.</title>
        <authorList>
            <person name="Martin F."/>
            <person name="Aerts A."/>
            <person name="Ahren D."/>
            <person name="Brun A."/>
            <person name="Danchin E.G.J."/>
            <person name="Duchaussoy F."/>
            <person name="Gibon J."/>
            <person name="Kohler A."/>
            <person name="Lindquist E."/>
            <person name="Pereda V."/>
            <person name="Salamov A."/>
            <person name="Shapiro H.J."/>
            <person name="Wuyts J."/>
            <person name="Blaudez D."/>
            <person name="Buee M."/>
            <person name="Brokstein P."/>
            <person name="Canbaeck B."/>
            <person name="Cohen D."/>
            <person name="Courty P.E."/>
            <person name="Coutinho P.M."/>
            <person name="Delaruelle C."/>
            <person name="Detter J.C."/>
            <person name="Deveau A."/>
            <person name="DiFazio S."/>
            <person name="Duplessis S."/>
            <person name="Fraissinet-Tachet L."/>
            <person name="Lucic E."/>
            <person name="Frey-Klett P."/>
            <person name="Fourrey C."/>
            <person name="Feussner I."/>
            <person name="Gay G."/>
            <person name="Grimwood J."/>
            <person name="Hoegger P.J."/>
            <person name="Jain P."/>
            <person name="Kilaru S."/>
            <person name="Labbe J."/>
            <person name="Lin Y.C."/>
            <person name="Legue V."/>
            <person name="Le Tacon F."/>
            <person name="Marmeisse R."/>
            <person name="Melayah D."/>
            <person name="Montanini B."/>
            <person name="Muratet M."/>
            <person name="Nehls U."/>
            <person name="Niculita-Hirzel H."/>
            <person name="Oudot-Le Secq M.P."/>
            <person name="Peter M."/>
            <person name="Quesneville H."/>
            <person name="Rajashekar B."/>
            <person name="Reich M."/>
            <person name="Rouhier N."/>
            <person name="Schmutz J."/>
            <person name="Yin T."/>
            <person name="Chalot M."/>
            <person name="Henrissat B."/>
            <person name="Kuees U."/>
            <person name="Lucas S."/>
            <person name="Van de Peer Y."/>
            <person name="Podila G.K."/>
            <person name="Polle A."/>
            <person name="Pukkila P.J."/>
            <person name="Richardson P.M."/>
            <person name="Rouze P."/>
            <person name="Sanders I.R."/>
            <person name="Stajich J.E."/>
            <person name="Tunlid A."/>
            <person name="Tuskan G."/>
            <person name="Grigoriev I.V."/>
        </authorList>
    </citation>
    <scope>NUCLEOTIDE SEQUENCE [LARGE SCALE GENOMIC DNA]</scope>
    <source>
        <strain evidence="2">S238N-H82 / ATCC MYA-4686</strain>
    </source>
</reference>
<dbReference type="AlphaFoldDB" id="B0DB56"/>
<dbReference type="GeneID" id="6076915"/>
<keyword evidence="2" id="KW-1185">Reference proteome</keyword>
<dbReference type="RefSeq" id="XP_001881400.1">
    <property type="nucleotide sequence ID" value="XM_001881365.1"/>
</dbReference>
<organism evidence="2">
    <name type="scientific">Laccaria bicolor (strain S238N-H82 / ATCC MYA-4686)</name>
    <name type="common">Bicoloured deceiver</name>
    <name type="synonym">Laccaria laccata var. bicolor</name>
    <dbReference type="NCBI Taxonomy" id="486041"/>
    <lineage>
        <taxon>Eukaryota</taxon>
        <taxon>Fungi</taxon>
        <taxon>Dikarya</taxon>
        <taxon>Basidiomycota</taxon>
        <taxon>Agaricomycotina</taxon>
        <taxon>Agaricomycetes</taxon>
        <taxon>Agaricomycetidae</taxon>
        <taxon>Agaricales</taxon>
        <taxon>Agaricineae</taxon>
        <taxon>Hydnangiaceae</taxon>
        <taxon>Laccaria</taxon>
    </lineage>
</organism>
<dbReference type="Proteomes" id="UP000001194">
    <property type="component" value="Unassembled WGS sequence"/>
</dbReference>
<dbReference type="EMBL" id="DS547102">
    <property type="protein sequence ID" value="EDR08330.1"/>
    <property type="molecule type" value="Genomic_DNA"/>
</dbReference>
<name>B0DB56_LACBS</name>
<dbReference type="KEGG" id="lbc:LACBIDRAFT_297896"/>
<evidence type="ECO:0000313" key="1">
    <source>
        <dbReference type="EMBL" id="EDR08330.1"/>
    </source>
</evidence>
<evidence type="ECO:0000313" key="2">
    <source>
        <dbReference type="Proteomes" id="UP000001194"/>
    </source>
</evidence>
<gene>
    <name evidence="1" type="ORF">LACBIDRAFT_297896</name>
</gene>
<dbReference type="InParanoid" id="B0DB56"/>
<protein>
    <submittedName>
        <fullName evidence="1">Predicted protein</fullName>
    </submittedName>
</protein>
<sequence length="101" mass="11423">MGAAEGCIVGNMVPLRAKFSAWDDATASPTAWEPPSTGWKPYTWASRHYLASYWVLATQIVWFECEEPSISASHKHRPVLLDSCPFLFVQRCGSRLFMQRS</sequence>
<dbReference type="HOGENOM" id="CLU_2292191_0_0_1"/>
<proteinExistence type="predicted"/>
<accession>B0DB56</accession>